<keyword evidence="3" id="KW-1185">Reference proteome</keyword>
<evidence type="ECO:0000256" key="1">
    <source>
        <dbReference type="SAM" id="Phobius"/>
    </source>
</evidence>
<dbReference type="EMBL" id="CAHIKZ030004328">
    <property type="protein sequence ID" value="CAE1309617.1"/>
    <property type="molecule type" value="Genomic_DNA"/>
</dbReference>
<name>A0A812DY66_ACAPH</name>
<keyword evidence="1" id="KW-0812">Transmembrane</keyword>
<feature type="transmembrane region" description="Helical" evidence="1">
    <location>
        <begin position="142"/>
        <end position="171"/>
    </location>
</feature>
<feature type="transmembrane region" description="Helical" evidence="1">
    <location>
        <begin position="107"/>
        <end position="130"/>
    </location>
</feature>
<protein>
    <submittedName>
        <fullName evidence="2">Uncharacterized protein</fullName>
    </submittedName>
</protein>
<evidence type="ECO:0000313" key="3">
    <source>
        <dbReference type="Proteomes" id="UP000597762"/>
    </source>
</evidence>
<keyword evidence="1" id="KW-0472">Membrane</keyword>
<keyword evidence="1" id="KW-1133">Transmembrane helix</keyword>
<organism evidence="2 3">
    <name type="scientific">Acanthosepion pharaonis</name>
    <name type="common">Pharaoh cuttlefish</name>
    <name type="synonym">Sepia pharaonis</name>
    <dbReference type="NCBI Taxonomy" id="158019"/>
    <lineage>
        <taxon>Eukaryota</taxon>
        <taxon>Metazoa</taxon>
        <taxon>Spiralia</taxon>
        <taxon>Lophotrochozoa</taxon>
        <taxon>Mollusca</taxon>
        <taxon>Cephalopoda</taxon>
        <taxon>Coleoidea</taxon>
        <taxon>Decapodiformes</taxon>
        <taxon>Sepiida</taxon>
        <taxon>Sepiina</taxon>
        <taxon>Sepiidae</taxon>
        <taxon>Acanthosepion</taxon>
    </lineage>
</organism>
<accession>A0A812DY66</accession>
<dbReference type="AlphaFoldDB" id="A0A812DY66"/>
<sequence length="221" mass="26138">MPCLILFIYSRRKSETFSYFLDWERISTVFLDVLRHPFFLSALLIRESINCSYPFLPFVRFLSFFLSFSHPSFLSLLRIFLSLIFSPLLSFLFLTFLTFFITTFDHVFFAIFIILTFLLFLSPHTFPLLLPCAPFSHFPSFLCFLLFFLPSFLPSFFSTIFFSPSFLVLIFLKLSSFLFPTFFLLYFIAFLNSLCAVPFHQNRSQDPLPFHCIILGIFHHL</sequence>
<comment type="caution">
    <text evidence="2">The sequence shown here is derived from an EMBL/GenBank/DDBJ whole genome shotgun (WGS) entry which is preliminary data.</text>
</comment>
<feature type="transmembrane region" description="Helical" evidence="1">
    <location>
        <begin position="177"/>
        <end position="199"/>
    </location>
</feature>
<gene>
    <name evidence="2" type="ORF">SPHA_61268</name>
</gene>
<evidence type="ECO:0000313" key="2">
    <source>
        <dbReference type="EMBL" id="CAE1309617.1"/>
    </source>
</evidence>
<proteinExistence type="predicted"/>
<reference evidence="2" key="1">
    <citation type="submission" date="2021-01" db="EMBL/GenBank/DDBJ databases">
        <authorList>
            <person name="Li R."/>
            <person name="Bekaert M."/>
        </authorList>
    </citation>
    <scope>NUCLEOTIDE SEQUENCE</scope>
    <source>
        <strain evidence="2">Farmed</strain>
    </source>
</reference>
<feature type="transmembrane region" description="Helical" evidence="1">
    <location>
        <begin position="79"/>
        <end position="101"/>
    </location>
</feature>
<dbReference type="Proteomes" id="UP000597762">
    <property type="component" value="Unassembled WGS sequence"/>
</dbReference>